<dbReference type="Pfam" id="PF03732">
    <property type="entry name" value="Retrotrans_gag"/>
    <property type="match status" value="1"/>
</dbReference>
<comment type="caution">
    <text evidence="3">The sequence shown here is derived from an EMBL/GenBank/DDBJ whole genome shotgun (WGS) entry which is preliminary data.</text>
</comment>
<dbReference type="EMBL" id="JACGWJ010000007">
    <property type="protein sequence ID" value="KAL0408179.1"/>
    <property type="molecule type" value="Genomic_DNA"/>
</dbReference>
<reference evidence="3" key="2">
    <citation type="journal article" date="2024" name="Plant">
        <title>Genomic evolution and insights into agronomic trait innovations of Sesamum species.</title>
        <authorList>
            <person name="Miao H."/>
            <person name="Wang L."/>
            <person name="Qu L."/>
            <person name="Liu H."/>
            <person name="Sun Y."/>
            <person name="Le M."/>
            <person name="Wang Q."/>
            <person name="Wei S."/>
            <person name="Zheng Y."/>
            <person name="Lin W."/>
            <person name="Duan Y."/>
            <person name="Cao H."/>
            <person name="Xiong S."/>
            <person name="Wang X."/>
            <person name="Wei L."/>
            <person name="Li C."/>
            <person name="Ma Q."/>
            <person name="Ju M."/>
            <person name="Zhao R."/>
            <person name="Li G."/>
            <person name="Mu C."/>
            <person name="Tian Q."/>
            <person name="Mei H."/>
            <person name="Zhang T."/>
            <person name="Gao T."/>
            <person name="Zhang H."/>
        </authorList>
    </citation>
    <scope>NUCLEOTIDE SEQUENCE</scope>
    <source>
        <strain evidence="3">G02</strain>
    </source>
</reference>
<gene>
    <name evidence="3" type="ORF">Sradi_1752300</name>
</gene>
<feature type="domain" description="Retrotransposon gag" evidence="2">
    <location>
        <begin position="3"/>
        <end position="59"/>
    </location>
</feature>
<name>A0AAW2TUI1_SESRA</name>
<reference evidence="3" key="1">
    <citation type="submission" date="2020-06" db="EMBL/GenBank/DDBJ databases">
        <authorList>
            <person name="Li T."/>
            <person name="Hu X."/>
            <person name="Zhang T."/>
            <person name="Song X."/>
            <person name="Zhang H."/>
            <person name="Dai N."/>
            <person name="Sheng W."/>
            <person name="Hou X."/>
            <person name="Wei L."/>
        </authorList>
    </citation>
    <scope>NUCLEOTIDE SEQUENCE</scope>
    <source>
        <strain evidence="3">G02</strain>
        <tissue evidence="3">Leaf</tissue>
    </source>
</reference>
<evidence type="ECO:0000313" key="3">
    <source>
        <dbReference type="EMBL" id="KAL0408179.1"/>
    </source>
</evidence>
<dbReference type="InterPro" id="IPR005162">
    <property type="entry name" value="Retrotrans_gag_dom"/>
</dbReference>
<dbReference type="AlphaFoldDB" id="A0AAW2TUI1"/>
<protein>
    <recommendedName>
        <fullName evidence="2">Retrotransposon gag domain-containing protein</fullName>
    </recommendedName>
</protein>
<evidence type="ECO:0000259" key="2">
    <source>
        <dbReference type="Pfam" id="PF03732"/>
    </source>
</evidence>
<proteinExistence type="predicted"/>
<feature type="region of interest" description="Disordered" evidence="1">
    <location>
        <begin position="109"/>
        <end position="143"/>
    </location>
</feature>
<evidence type="ECO:0000256" key="1">
    <source>
        <dbReference type="SAM" id="MobiDB-lite"/>
    </source>
</evidence>
<organism evidence="3">
    <name type="scientific">Sesamum radiatum</name>
    <name type="common">Black benniseed</name>
    <dbReference type="NCBI Taxonomy" id="300843"/>
    <lineage>
        <taxon>Eukaryota</taxon>
        <taxon>Viridiplantae</taxon>
        <taxon>Streptophyta</taxon>
        <taxon>Embryophyta</taxon>
        <taxon>Tracheophyta</taxon>
        <taxon>Spermatophyta</taxon>
        <taxon>Magnoliopsida</taxon>
        <taxon>eudicotyledons</taxon>
        <taxon>Gunneridae</taxon>
        <taxon>Pentapetalae</taxon>
        <taxon>asterids</taxon>
        <taxon>lamiids</taxon>
        <taxon>Lamiales</taxon>
        <taxon>Pedaliaceae</taxon>
        <taxon>Sesamum</taxon>
    </lineage>
</organism>
<accession>A0AAW2TUI1</accession>
<sequence>MIWFNQLPIGMIESFEQFSQRFLHHVAINKRYPKTESYLFTIVQHEHEGLREYVQMFVEDVLEVLHVDAELLASITQQNVKRSRFKESISGEPPTTQEELLARAEKRIRIEETAGTRPMNPMKRRLNEEEFGDKSSVNVVNHP</sequence>